<dbReference type="Proteomes" id="UP000095286">
    <property type="component" value="Unplaced"/>
</dbReference>
<evidence type="ECO:0000313" key="2">
    <source>
        <dbReference type="WBParaSite" id="RSKR_0001111100.1"/>
    </source>
</evidence>
<evidence type="ECO:0000313" key="1">
    <source>
        <dbReference type="Proteomes" id="UP000095286"/>
    </source>
</evidence>
<name>A0AC35UGS5_9BILA</name>
<reference evidence="2" key="1">
    <citation type="submission" date="2016-11" db="UniProtKB">
        <authorList>
            <consortium name="WormBaseParasite"/>
        </authorList>
    </citation>
    <scope>IDENTIFICATION</scope>
    <source>
        <strain evidence="2">KR3021</strain>
    </source>
</reference>
<dbReference type="WBParaSite" id="RSKR_0001111100.1">
    <property type="protein sequence ID" value="RSKR_0001111100.1"/>
    <property type="gene ID" value="RSKR_0001111100"/>
</dbReference>
<sequence>MKLQDASSFKDQIFEQMESQIVNGNCYYEDYYIFEDGIKRNMTLDQKTTIDTFNSETTKFMKDWIFGDEGWQKSSPNVTSNIEDWPQVPCLCAYCKNETSLGPK</sequence>
<protein>
    <submittedName>
        <fullName evidence="2">Uncharacterized protein</fullName>
    </submittedName>
</protein>
<organism evidence="1 2">
    <name type="scientific">Rhabditophanes sp. KR3021</name>
    <dbReference type="NCBI Taxonomy" id="114890"/>
    <lineage>
        <taxon>Eukaryota</taxon>
        <taxon>Metazoa</taxon>
        <taxon>Ecdysozoa</taxon>
        <taxon>Nematoda</taxon>
        <taxon>Chromadorea</taxon>
        <taxon>Rhabditida</taxon>
        <taxon>Tylenchina</taxon>
        <taxon>Panagrolaimomorpha</taxon>
        <taxon>Strongyloidoidea</taxon>
        <taxon>Alloionematidae</taxon>
        <taxon>Rhabditophanes</taxon>
    </lineage>
</organism>
<accession>A0AC35UGS5</accession>
<proteinExistence type="predicted"/>